<dbReference type="RefSeq" id="WP_303701902.1">
    <property type="nucleotide sequence ID" value="NZ_VSIV01000316.1"/>
</dbReference>
<name>A0A5D0MKY2_FLESI</name>
<dbReference type="PANTHER" id="PTHR46494:SF1">
    <property type="entry name" value="CORA FAMILY METAL ION TRANSPORTER (EUROFUNG)"/>
    <property type="match status" value="1"/>
</dbReference>
<dbReference type="GO" id="GO:0005886">
    <property type="term" value="C:plasma membrane"/>
    <property type="evidence" value="ECO:0007669"/>
    <property type="project" value="UniProtKB-SubCell"/>
</dbReference>
<keyword evidence="8 12" id="KW-0406">Ion transport</keyword>
<keyword evidence="3 12" id="KW-0813">Transport</keyword>
<evidence type="ECO:0000256" key="5">
    <source>
        <dbReference type="ARBA" id="ARBA00022692"/>
    </source>
</evidence>
<evidence type="ECO:0000256" key="6">
    <source>
        <dbReference type="ARBA" id="ARBA00022842"/>
    </source>
</evidence>
<proteinExistence type="inferred from homology"/>
<dbReference type="CDD" id="cd12828">
    <property type="entry name" value="TmCorA-like_1"/>
    <property type="match status" value="1"/>
</dbReference>
<dbReference type="GO" id="GO:0015095">
    <property type="term" value="F:magnesium ion transmembrane transporter activity"/>
    <property type="evidence" value="ECO:0007669"/>
    <property type="project" value="UniProtKB-UniRule"/>
</dbReference>
<dbReference type="GO" id="GO:0050897">
    <property type="term" value="F:cobalt ion binding"/>
    <property type="evidence" value="ECO:0007669"/>
    <property type="project" value="TreeGrafter"/>
</dbReference>
<comment type="similarity">
    <text evidence="2 12">Belongs to the CorA metal ion transporter (MIT) (TC 1.A.35) family.</text>
</comment>
<dbReference type="Gene3D" id="3.30.460.20">
    <property type="entry name" value="CorA soluble domain-like"/>
    <property type="match status" value="1"/>
</dbReference>
<evidence type="ECO:0000256" key="9">
    <source>
        <dbReference type="ARBA" id="ARBA00023136"/>
    </source>
</evidence>
<dbReference type="SUPFAM" id="SSF144083">
    <property type="entry name" value="Magnesium transport protein CorA, transmembrane region"/>
    <property type="match status" value="1"/>
</dbReference>
<dbReference type="PANTHER" id="PTHR46494">
    <property type="entry name" value="CORA FAMILY METAL ION TRANSPORTER (EUROFUNG)"/>
    <property type="match status" value="1"/>
</dbReference>
<evidence type="ECO:0000313" key="14">
    <source>
        <dbReference type="Proteomes" id="UP000323337"/>
    </source>
</evidence>
<evidence type="ECO:0000256" key="7">
    <source>
        <dbReference type="ARBA" id="ARBA00022989"/>
    </source>
</evidence>
<keyword evidence="7 12" id="KW-1133">Transmembrane helix</keyword>
<evidence type="ECO:0000256" key="10">
    <source>
        <dbReference type="ARBA" id="ARBA00034269"/>
    </source>
</evidence>
<dbReference type="GO" id="GO:0015087">
    <property type="term" value="F:cobalt ion transmembrane transporter activity"/>
    <property type="evidence" value="ECO:0007669"/>
    <property type="project" value="UniProtKB-UniRule"/>
</dbReference>
<dbReference type="AlphaFoldDB" id="A0A5D0MKY2"/>
<dbReference type="EMBL" id="VSIV01000316">
    <property type="protein sequence ID" value="TYB32575.1"/>
    <property type="molecule type" value="Genomic_DNA"/>
</dbReference>
<evidence type="ECO:0000256" key="1">
    <source>
        <dbReference type="ARBA" id="ARBA00004651"/>
    </source>
</evidence>
<evidence type="ECO:0000256" key="12">
    <source>
        <dbReference type="RuleBase" id="RU362010"/>
    </source>
</evidence>
<protein>
    <recommendedName>
        <fullName evidence="12">Magnesium transport protein CorA</fullName>
    </recommendedName>
</protein>
<dbReference type="Proteomes" id="UP000323337">
    <property type="component" value="Unassembled WGS sequence"/>
</dbReference>
<dbReference type="InterPro" id="IPR045861">
    <property type="entry name" value="CorA_cytoplasmic_dom"/>
</dbReference>
<keyword evidence="6 12" id="KW-0460">Magnesium</keyword>
<accession>A0A5D0MKY2</accession>
<evidence type="ECO:0000256" key="3">
    <source>
        <dbReference type="ARBA" id="ARBA00022448"/>
    </source>
</evidence>
<comment type="catalytic activity">
    <reaction evidence="10">
        <text>Mg(2+)(in) = Mg(2+)(out)</text>
        <dbReference type="Rhea" id="RHEA:29827"/>
        <dbReference type="ChEBI" id="CHEBI:18420"/>
    </reaction>
</comment>
<comment type="subcellular location">
    <subcellularLocation>
        <location evidence="1">Cell membrane</location>
        <topology evidence="1">Multi-pass membrane protein</topology>
    </subcellularLocation>
    <subcellularLocation>
        <location evidence="12">Membrane</location>
        <topology evidence="12">Multi-pass membrane protein</topology>
    </subcellularLocation>
</comment>
<evidence type="ECO:0000313" key="13">
    <source>
        <dbReference type="EMBL" id="TYB32575.1"/>
    </source>
</evidence>
<sequence length="359" mass="41974">MKGFDIHSALKRTSKKFGKAPGTLEYTGDYKAEPTKIMMYSFDSENFSENEIDDVQELKRELPKDKINWIRLHGFRDISKIRQIGEMFDINSLVLEDTLNPYQRAKVEDLGNYLYITLKVFEGGKTLYDINAHQMNIILMDNCVITLNESKEPYLDIIFERVKRNEGRIRTKGHDYFVNAVLDLIVDSYFIVLEGVSDNLEDLEKRLREKDIKDFVGSVYDLRRLLTSVRRAIWPIRDIIAYLDSGASRLVSDGIKFYIKDIYDHTMHLVETVESLRDVTASLLDLHMTDLSNRMNEIMKTLTIIATIFIPLTFIVGVYGMNFKYMPMLDEPWGYPLVWVVMILIAALMFLYFKKKDWM</sequence>
<keyword evidence="9 12" id="KW-0472">Membrane</keyword>
<dbReference type="InterPro" id="IPR002523">
    <property type="entry name" value="MgTranspt_CorA/ZnTranspt_ZntB"/>
</dbReference>
<dbReference type="GO" id="GO:0000287">
    <property type="term" value="F:magnesium ion binding"/>
    <property type="evidence" value="ECO:0007669"/>
    <property type="project" value="TreeGrafter"/>
</dbReference>
<evidence type="ECO:0000256" key="8">
    <source>
        <dbReference type="ARBA" id="ARBA00023065"/>
    </source>
</evidence>
<reference evidence="13 14" key="1">
    <citation type="submission" date="2019-08" db="EMBL/GenBank/DDBJ databases">
        <title>Genomic characterization of a novel candidate phylum (ARYD3) from a high temperature, high salinity tertiary oil reservoir in north central Oklahoma, USA.</title>
        <authorList>
            <person name="Youssef N.H."/>
            <person name="Yadav A."/>
            <person name="Elshahed M.S."/>
        </authorList>
    </citation>
    <scope>NUCLEOTIDE SEQUENCE [LARGE SCALE GENOMIC DNA]</scope>
    <source>
        <strain evidence="13">ARYD1</strain>
    </source>
</reference>
<gene>
    <name evidence="12 13" type="primary">corA</name>
    <name evidence="13" type="ORF">FXF49_10770</name>
</gene>
<organism evidence="13 14">
    <name type="scientific">Flexistipes sinusarabici</name>
    <dbReference type="NCBI Taxonomy" id="2352"/>
    <lineage>
        <taxon>Bacteria</taxon>
        <taxon>Pseudomonadati</taxon>
        <taxon>Deferribacterota</taxon>
        <taxon>Deferribacteres</taxon>
        <taxon>Deferribacterales</taxon>
        <taxon>Flexistipitaceae</taxon>
        <taxon>Flexistipes</taxon>
    </lineage>
</organism>
<dbReference type="Gene3D" id="1.20.58.340">
    <property type="entry name" value="Magnesium transport protein CorA, transmembrane region"/>
    <property type="match status" value="2"/>
</dbReference>
<comment type="caution">
    <text evidence="13">The sequence shown here is derived from an EMBL/GenBank/DDBJ whole genome shotgun (WGS) entry which is preliminary data.</text>
</comment>
<keyword evidence="4 12" id="KW-1003">Cell membrane</keyword>
<dbReference type="FunFam" id="1.20.58.340:FF:000004">
    <property type="entry name" value="Magnesium transport protein CorA"/>
    <property type="match status" value="1"/>
</dbReference>
<comment type="function">
    <text evidence="11">Mediates influx of magnesium ions. Alternates between open and closed states. Activated by low cytoplasmic Mg(2+) levels. Inactive when cytoplasmic Mg(2+) levels are high.</text>
</comment>
<dbReference type="InterPro" id="IPR045863">
    <property type="entry name" value="CorA_TM1_TM2"/>
</dbReference>
<keyword evidence="5 12" id="KW-0812">Transmembrane</keyword>
<dbReference type="NCBIfam" id="TIGR00383">
    <property type="entry name" value="corA"/>
    <property type="match status" value="1"/>
</dbReference>
<evidence type="ECO:0000256" key="4">
    <source>
        <dbReference type="ARBA" id="ARBA00022475"/>
    </source>
</evidence>
<feature type="transmembrane region" description="Helical" evidence="12">
    <location>
        <begin position="333"/>
        <end position="353"/>
    </location>
</feature>
<feature type="transmembrane region" description="Helical" evidence="12">
    <location>
        <begin position="302"/>
        <end position="321"/>
    </location>
</feature>
<evidence type="ECO:0000256" key="11">
    <source>
        <dbReference type="ARBA" id="ARBA00045497"/>
    </source>
</evidence>
<dbReference type="Pfam" id="PF01544">
    <property type="entry name" value="CorA"/>
    <property type="match status" value="1"/>
</dbReference>
<dbReference type="SUPFAM" id="SSF143865">
    <property type="entry name" value="CorA soluble domain-like"/>
    <property type="match status" value="1"/>
</dbReference>
<dbReference type="InterPro" id="IPR004488">
    <property type="entry name" value="Mg/Co-transport_prot_CorA"/>
</dbReference>
<evidence type="ECO:0000256" key="2">
    <source>
        <dbReference type="ARBA" id="ARBA00009765"/>
    </source>
</evidence>